<organism evidence="1 2">
    <name type="scientific">Rhizobium sullae</name>
    <name type="common">Rhizobium hedysari</name>
    <dbReference type="NCBI Taxonomy" id="50338"/>
    <lineage>
        <taxon>Bacteria</taxon>
        <taxon>Pseudomonadati</taxon>
        <taxon>Pseudomonadota</taxon>
        <taxon>Alphaproteobacteria</taxon>
        <taxon>Hyphomicrobiales</taxon>
        <taxon>Rhizobiaceae</taxon>
        <taxon>Rhizobium/Agrobacterium group</taxon>
        <taxon>Rhizobium</taxon>
    </lineage>
</organism>
<dbReference type="InterPro" id="IPR032710">
    <property type="entry name" value="NTF2-like_dom_sf"/>
</dbReference>
<gene>
    <name evidence="1" type="ORF">CWR43_33685</name>
</gene>
<sequence>MWQTKENVAGVVFQPTAKDTHEGNRMLLTLLVDSYCAAWSTENAQQRRALLLPIWSDGATYTDPTVHTTGAEELLAHIAGIQSKHPGARIVRTSNVDVHHDVARFAWKFVMPDGSSLPEGLDIAFLDAEQKRLTRIIGFFGSLKPA</sequence>
<dbReference type="Proteomes" id="UP000232164">
    <property type="component" value="Unassembled WGS sequence"/>
</dbReference>
<accession>A0A2N0CZ95</accession>
<proteinExistence type="predicted"/>
<reference evidence="1 2" key="2">
    <citation type="submission" date="2017-12" db="EMBL/GenBank/DDBJ databases">
        <title>Genome sequence of Rhizobium sullae HCNT1 isolated from Sulla coronaria nodules and featuring peculiar denitrification phenotypes.</title>
        <authorList>
            <person name="De Diego-Diaz B."/>
            <person name="Treu L."/>
            <person name="Campanaro S."/>
            <person name="Da Silva Duarte V."/>
            <person name="Basaglia M."/>
            <person name="Favaro L."/>
            <person name="Casella S."/>
            <person name="Squartini A."/>
        </authorList>
    </citation>
    <scope>NUCLEOTIDE SEQUENCE [LARGE SCALE GENOMIC DNA]</scope>
    <source>
        <strain evidence="1 2">HCNT1</strain>
    </source>
</reference>
<dbReference type="SUPFAM" id="SSF54427">
    <property type="entry name" value="NTF2-like"/>
    <property type="match status" value="1"/>
</dbReference>
<dbReference type="Gene3D" id="3.10.450.50">
    <property type="match status" value="1"/>
</dbReference>
<dbReference type="EMBL" id="PIQN01000032">
    <property type="protein sequence ID" value="PKA39128.1"/>
    <property type="molecule type" value="Genomic_DNA"/>
</dbReference>
<dbReference type="STRING" id="1041146.GCA_000427985_03143"/>
<evidence type="ECO:0000313" key="1">
    <source>
        <dbReference type="EMBL" id="PKA39128.1"/>
    </source>
</evidence>
<evidence type="ECO:0000313" key="2">
    <source>
        <dbReference type="Proteomes" id="UP000232164"/>
    </source>
</evidence>
<reference evidence="1 2" key="1">
    <citation type="submission" date="2017-11" db="EMBL/GenBank/DDBJ databases">
        <authorList>
            <person name="Han C.G."/>
        </authorList>
    </citation>
    <scope>NUCLEOTIDE SEQUENCE [LARGE SCALE GENOMIC DNA]</scope>
    <source>
        <strain evidence="1 2">HCNT1</strain>
    </source>
</reference>
<protein>
    <submittedName>
        <fullName evidence="1">Nuclear transport factor 2 family protein</fullName>
    </submittedName>
</protein>
<name>A0A2N0CZ95_RHISU</name>
<comment type="caution">
    <text evidence="1">The sequence shown here is derived from an EMBL/GenBank/DDBJ whole genome shotgun (WGS) entry which is preliminary data.</text>
</comment>
<dbReference type="AlphaFoldDB" id="A0A2N0CZ95"/>